<dbReference type="PROSITE" id="PS50878">
    <property type="entry name" value="RT_POL"/>
    <property type="match status" value="1"/>
</dbReference>
<evidence type="ECO:0000259" key="2">
    <source>
        <dbReference type="PROSITE" id="PS50878"/>
    </source>
</evidence>
<protein>
    <recommendedName>
        <fullName evidence="2">Reverse transcriptase domain-containing protein</fullName>
    </recommendedName>
</protein>
<dbReference type="Gene3D" id="3.60.10.10">
    <property type="entry name" value="Endonuclease/exonuclease/phosphatase"/>
    <property type="match status" value="1"/>
</dbReference>
<accession>A0A8X7MTH1</accession>
<dbReference type="Proteomes" id="UP000077684">
    <property type="component" value="Unassembled WGS sequence"/>
</dbReference>
<dbReference type="SUPFAM" id="SSF56672">
    <property type="entry name" value="DNA/RNA polymerases"/>
    <property type="match status" value="1"/>
</dbReference>
<name>A0A8X7MTH1_9BASI</name>
<reference evidence="3" key="1">
    <citation type="submission" date="2016-04" db="EMBL/GenBank/DDBJ databases">
        <authorList>
            <person name="Nguyen H.D."/>
            <person name="Samba Siva P."/>
            <person name="Cullis J."/>
            <person name="Levesque C.A."/>
            <person name="Hambleton S."/>
        </authorList>
    </citation>
    <scope>NUCLEOTIDE SEQUENCE</scope>
    <source>
        <strain evidence="3">DAOMC 236426</strain>
    </source>
</reference>
<reference evidence="3" key="2">
    <citation type="journal article" date="2019" name="IMA Fungus">
        <title>Genome sequencing and comparison of five Tilletia species to identify candidate genes for the detection of regulated species infecting wheat.</title>
        <authorList>
            <person name="Nguyen H.D.T."/>
            <person name="Sultana T."/>
            <person name="Kesanakurti P."/>
            <person name="Hambleton S."/>
        </authorList>
    </citation>
    <scope>NUCLEOTIDE SEQUENCE</scope>
    <source>
        <strain evidence="3">DAOMC 236426</strain>
    </source>
</reference>
<dbReference type="InterPro" id="IPR036691">
    <property type="entry name" value="Endo/exonu/phosph_ase_sf"/>
</dbReference>
<dbReference type="InterPro" id="IPR000477">
    <property type="entry name" value="RT_dom"/>
</dbReference>
<dbReference type="Pfam" id="PF00078">
    <property type="entry name" value="RVT_1"/>
    <property type="match status" value="1"/>
</dbReference>
<comment type="caution">
    <text evidence="3">The sequence shown here is derived from an EMBL/GenBank/DDBJ whole genome shotgun (WGS) entry which is preliminary data.</text>
</comment>
<organism evidence="3 4">
    <name type="scientific">Tilletia controversa</name>
    <name type="common">dwarf bunt fungus</name>
    <dbReference type="NCBI Taxonomy" id="13291"/>
    <lineage>
        <taxon>Eukaryota</taxon>
        <taxon>Fungi</taxon>
        <taxon>Dikarya</taxon>
        <taxon>Basidiomycota</taxon>
        <taxon>Ustilaginomycotina</taxon>
        <taxon>Exobasidiomycetes</taxon>
        <taxon>Tilletiales</taxon>
        <taxon>Tilletiaceae</taxon>
        <taxon>Tilletia</taxon>
    </lineage>
</organism>
<feature type="region of interest" description="Disordered" evidence="1">
    <location>
        <begin position="762"/>
        <end position="785"/>
    </location>
</feature>
<dbReference type="AlphaFoldDB" id="A0A8X7MTH1"/>
<feature type="domain" description="Reverse transcriptase" evidence="2">
    <location>
        <begin position="489"/>
        <end position="764"/>
    </location>
</feature>
<dbReference type="PANTHER" id="PTHR19446">
    <property type="entry name" value="REVERSE TRANSCRIPTASES"/>
    <property type="match status" value="1"/>
</dbReference>
<evidence type="ECO:0000313" key="3">
    <source>
        <dbReference type="EMBL" id="KAE8247906.1"/>
    </source>
</evidence>
<gene>
    <name evidence="3" type="ORF">A4X06_0g4096</name>
</gene>
<keyword evidence="4" id="KW-1185">Reference proteome</keyword>
<dbReference type="SUPFAM" id="SSF56219">
    <property type="entry name" value="DNase I-like"/>
    <property type="match status" value="1"/>
</dbReference>
<dbReference type="InterPro" id="IPR043502">
    <property type="entry name" value="DNA/RNA_pol_sf"/>
</dbReference>
<sequence>MKPPIPDTIAPFSNPVSSLSIISLNCGAGGLRARLFELSHESSRFLASAAIVCLQECHLPAPVDCDDTKALQDALRVSVTPPFRAILGRDTGILLRDPNLRIDSFAHGDHWTHVRLSSPDPICGTAHSTPTLIGADWNSVPDPNLDSLNGDPTSIPWRAPAAAIAPTHAVDVFRVLRPDSFSWTFASPTSARRLDSVWASPELLPHVASTDVASCRSDHRAVRVTFLQAPSPGAPAAPLSDGHLAPHRPWSLHPGLWNDPVFTRELSAFASFYNPPPLAAPSAINDWALYHGALFTFLQPLARSVSATQQRARSNLDHVKRYLDGLDLRDPTDATRLPSLLRQWRFSCSAVASSASLRPGGNSSASALREGSWLFSSYASAASRAIPPLTTDLGLAVSSADKLQALTSFYADLFSDRPVSTASPSPLLYAIQLRLDHTAARTANSPFTLQEVHRALRTANRHSSSGPDGIPYRVYLATFESSGPLLQALANTLGDGPQWPVTARTILLPKSGDPANISNYRPITITNAYVRVISRLLSGRFLSLGEQLLPWTQSAFLPGRRSSLIAGTLHAIHDLQQLPPNPLTPPPMFVISIDQKKAYDRVHRDWLFAVLTAIRFPPLLLGVLRAIYSSPSTRISALGTLGPLIPLLSGVLQGDPASCFLYNLTLQPLFDLLAQLNIGVPIPILGTLSGLAFADDSLFFLEASPHGLSQLPLFLACLDAYAAESGAAINTHKSSFWLVGTPKAEDEAAARQLAEGLAAYGLSSSTTSGPPSHLGHPLPSDASEPHPKPLLARLSAIARRAACFRTQGVDIYTRVLTSNRLLGSRLWHSIAVGPLPVDLSRKYFDSVLPYLRGSQSSISHTTLTRPLEHGGFGLIDPDAMAFGLSISFIKRYLLVDDRLGLWFRTGLTLYLARRHNVPPAVLLIRSGAAFGRLRELSTRADGFFGRLAHALASVELNISPSWTSLPSSALLTLPWLWPWAARPDPHPLHKAKLQSLLRDSWMTWGDVLWHAKVPMGGRSAVTSLPLGPPAGRSVTLNSLPHPFSDHPPNNGPALHNCWNDLWRNLPPQVRTTLSTWGASGPPSTVLLDRSAPSSQGWTPTVQDPLAEAFPWTSLTVFGSPLATVSTSFVRRKIQARRGPRRPKWPQLPDAPLDDLAWTAIWSLLRHLPLSPLVRTTSPPVLFGLPVHRS</sequence>
<evidence type="ECO:0000256" key="1">
    <source>
        <dbReference type="SAM" id="MobiDB-lite"/>
    </source>
</evidence>
<dbReference type="EMBL" id="LWDE02000413">
    <property type="protein sequence ID" value="KAE8247906.1"/>
    <property type="molecule type" value="Genomic_DNA"/>
</dbReference>
<feature type="compositionally biased region" description="Low complexity" evidence="1">
    <location>
        <begin position="762"/>
        <end position="774"/>
    </location>
</feature>
<proteinExistence type="predicted"/>
<dbReference type="CDD" id="cd01650">
    <property type="entry name" value="RT_nLTR_like"/>
    <property type="match status" value="1"/>
</dbReference>
<evidence type="ECO:0000313" key="4">
    <source>
        <dbReference type="Proteomes" id="UP000077684"/>
    </source>
</evidence>